<organism evidence="3 4">
    <name type="scientific">Stakelama sediminis</name>
    <dbReference type="NCBI Taxonomy" id="463200"/>
    <lineage>
        <taxon>Bacteria</taxon>
        <taxon>Pseudomonadati</taxon>
        <taxon>Pseudomonadota</taxon>
        <taxon>Alphaproteobacteria</taxon>
        <taxon>Sphingomonadales</taxon>
        <taxon>Sphingomonadaceae</taxon>
        <taxon>Stakelama</taxon>
    </lineage>
</organism>
<dbReference type="EMBL" id="JACIJI010000001">
    <property type="protein sequence ID" value="MBB5717287.1"/>
    <property type="molecule type" value="Genomic_DNA"/>
</dbReference>
<dbReference type="Pfam" id="PF01433">
    <property type="entry name" value="Peptidase_M1"/>
    <property type="match status" value="1"/>
</dbReference>
<keyword evidence="3" id="KW-0378">Hydrolase</keyword>
<keyword evidence="1" id="KW-0732">Signal</keyword>
<evidence type="ECO:0000259" key="2">
    <source>
        <dbReference type="Pfam" id="PF01433"/>
    </source>
</evidence>
<comment type="caution">
    <text evidence="3">The sequence shown here is derived from an EMBL/GenBank/DDBJ whole genome shotgun (WGS) entry which is preliminary data.</text>
</comment>
<dbReference type="GO" id="GO:0005615">
    <property type="term" value="C:extracellular space"/>
    <property type="evidence" value="ECO:0007669"/>
    <property type="project" value="TreeGrafter"/>
</dbReference>
<keyword evidence="3" id="KW-0031">Aminopeptidase</keyword>
<feature type="domain" description="Peptidase M1 membrane alanine aminopeptidase" evidence="2">
    <location>
        <begin position="336"/>
        <end position="446"/>
    </location>
</feature>
<evidence type="ECO:0000256" key="1">
    <source>
        <dbReference type="SAM" id="SignalP"/>
    </source>
</evidence>
<dbReference type="GO" id="GO:0070006">
    <property type="term" value="F:metalloaminopeptidase activity"/>
    <property type="evidence" value="ECO:0007669"/>
    <property type="project" value="TreeGrafter"/>
</dbReference>
<dbReference type="GO" id="GO:0043171">
    <property type="term" value="P:peptide catabolic process"/>
    <property type="evidence" value="ECO:0007669"/>
    <property type="project" value="TreeGrafter"/>
</dbReference>
<keyword evidence="3" id="KW-0645">Protease</keyword>
<dbReference type="CDD" id="cd09603">
    <property type="entry name" value="M1_APN_like"/>
    <property type="match status" value="1"/>
</dbReference>
<feature type="chain" id="PRO_5033029110" evidence="1">
    <location>
        <begin position="26"/>
        <end position="575"/>
    </location>
</feature>
<dbReference type="AlphaFoldDB" id="A0A840YUN8"/>
<keyword evidence="4" id="KW-1185">Reference proteome</keyword>
<sequence>MKRASIVTVTKSFALSILPLVMLTAATLPEKGQPPLTAQTMRSGGPIDPDQAKLHFDLADLAIAVFPKTETIEGTATLTFTAKAPLDKLVVDLDRNLPVSAIAIDGTPLARSAWSNPEGRLIIALPHPVETGGKVVARIRYDGTPHVAVNAPWDDGMVWSQTPSGKPWAASTDEGYGCDLFWPCLDFPTGEPGRVDMHITVPAGLKAPGNGVLQGVTMLPDGRTTWNWSITHPNTYAIALNVGPYAELTGSYKSRYGNTIPMQLWYLPSHKAGAERLFSEFAPTLDFFEANIGPYPFGAEKMGVVETPYLGMEHQTINAYGNHYKPGIEGFDWLFQHEFSHEWFGNQLTAANWDDYWLHEGFGEYMQPLYARWRSGEALYDYLMQKMRVQIANKVPIVSGKVLTEEQVYEGSDGGPGGDIYYKGAWVLHTLRNAIGDKAFFDAARRLVYGRPDPKPGNFAPRYGATDAFVKIVDQVTGKDYGWFFDIYLRHAALPELEQQRAGDRLTLRWKAPNGKPFPLPVEIQVNGKLRKLAMTGGSETITVPADAHIVIDPYDRDLKRSERVERLRAWQASH</sequence>
<evidence type="ECO:0000313" key="3">
    <source>
        <dbReference type="EMBL" id="MBB5717287.1"/>
    </source>
</evidence>
<dbReference type="GO" id="GO:0005737">
    <property type="term" value="C:cytoplasm"/>
    <property type="evidence" value="ECO:0007669"/>
    <property type="project" value="TreeGrafter"/>
</dbReference>
<dbReference type="SUPFAM" id="SSF63737">
    <property type="entry name" value="Leukotriene A4 hydrolase N-terminal domain"/>
    <property type="match status" value="1"/>
</dbReference>
<gene>
    <name evidence="3" type="ORF">FHR23_000194</name>
</gene>
<dbReference type="InterPro" id="IPR050344">
    <property type="entry name" value="Peptidase_M1_aminopeptidases"/>
</dbReference>
<accession>A0A840YUN8</accession>
<dbReference type="SUPFAM" id="SSF55486">
    <property type="entry name" value="Metalloproteases ('zincins'), catalytic domain"/>
    <property type="match status" value="1"/>
</dbReference>
<dbReference type="GO" id="GO:0016020">
    <property type="term" value="C:membrane"/>
    <property type="evidence" value="ECO:0007669"/>
    <property type="project" value="TreeGrafter"/>
</dbReference>
<dbReference type="GO" id="GO:0008270">
    <property type="term" value="F:zinc ion binding"/>
    <property type="evidence" value="ECO:0007669"/>
    <property type="project" value="InterPro"/>
</dbReference>
<dbReference type="Proteomes" id="UP000554342">
    <property type="component" value="Unassembled WGS sequence"/>
</dbReference>
<dbReference type="PANTHER" id="PTHR11533:SF174">
    <property type="entry name" value="PUROMYCIN-SENSITIVE AMINOPEPTIDASE-RELATED"/>
    <property type="match status" value="1"/>
</dbReference>
<dbReference type="Gene3D" id="1.10.390.10">
    <property type="entry name" value="Neutral Protease Domain 2"/>
    <property type="match status" value="1"/>
</dbReference>
<feature type="signal peptide" evidence="1">
    <location>
        <begin position="1"/>
        <end position="25"/>
    </location>
</feature>
<dbReference type="InterPro" id="IPR042097">
    <property type="entry name" value="Aminopeptidase_N-like_N_sf"/>
</dbReference>
<reference evidence="3 4" key="1">
    <citation type="submission" date="2020-08" db="EMBL/GenBank/DDBJ databases">
        <title>Genomic Encyclopedia of Type Strains, Phase IV (KMG-IV): sequencing the most valuable type-strain genomes for metagenomic binning, comparative biology and taxonomic classification.</title>
        <authorList>
            <person name="Goeker M."/>
        </authorList>
    </citation>
    <scope>NUCLEOTIDE SEQUENCE [LARGE SCALE GENOMIC DNA]</scope>
    <source>
        <strain evidence="3 4">DSM 27203</strain>
    </source>
</reference>
<name>A0A840YUN8_9SPHN</name>
<proteinExistence type="predicted"/>
<dbReference type="PANTHER" id="PTHR11533">
    <property type="entry name" value="PROTEASE M1 ZINC METALLOPROTEASE"/>
    <property type="match status" value="1"/>
</dbReference>
<protein>
    <submittedName>
        <fullName evidence="3">Aminopeptidase N</fullName>
    </submittedName>
</protein>
<dbReference type="RefSeq" id="WP_425506337.1">
    <property type="nucleotide sequence ID" value="NZ_BAABIF010000004.1"/>
</dbReference>
<dbReference type="InterPro" id="IPR027268">
    <property type="entry name" value="Peptidase_M4/M1_CTD_sf"/>
</dbReference>
<dbReference type="Gene3D" id="2.60.40.1730">
    <property type="entry name" value="tricorn interacting facor f3 domain"/>
    <property type="match status" value="1"/>
</dbReference>
<evidence type="ECO:0000313" key="4">
    <source>
        <dbReference type="Proteomes" id="UP000554342"/>
    </source>
</evidence>
<dbReference type="GO" id="GO:0042277">
    <property type="term" value="F:peptide binding"/>
    <property type="evidence" value="ECO:0007669"/>
    <property type="project" value="TreeGrafter"/>
</dbReference>
<dbReference type="InterPro" id="IPR014782">
    <property type="entry name" value="Peptidase_M1_dom"/>
</dbReference>